<accession>A0A1T4PJ75</accession>
<keyword evidence="5 6" id="KW-0472">Membrane</keyword>
<dbReference type="Pfam" id="PF12704">
    <property type="entry name" value="MacB_PCD"/>
    <property type="match status" value="1"/>
</dbReference>
<evidence type="ECO:0000256" key="6">
    <source>
        <dbReference type="SAM" id="Phobius"/>
    </source>
</evidence>
<feature type="transmembrane region" description="Helical" evidence="6">
    <location>
        <begin position="732"/>
        <end position="751"/>
    </location>
</feature>
<evidence type="ECO:0000259" key="8">
    <source>
        <dbReference type="Pfam" id="PF12704"/>
    </source>
</evidence>
<dbReference type="RefSeq" id="WP_078831617.1">
    <property type="nucleotide sequence ID" value="NZ_FUWH01000006.1"/>
</dbReference>
<keyword evidence="3 6" id="KW-0812">Transmembrane</keyword>
<evidence type="ECO:0000259" key="7">
    <source>
        <dbReference type="Pfam" id="PF02687"/>
    </source>
</evidence>
<sequence length="803" mass="90179">MLKNYFVTAFRNLARNKSFLLINVAGLTIGIASCLLIFLVIRFELSFDDYHAKKDRIYRVTTVFDRSGGLDYSSGVSVPVAQALRVDYPQLEVANMMSRGNDMITVLEDGKPVKKFRELKGVFFTEPQVFKIFDNKWLAGDPATAITDPFTAALSRSLAVKYFGSWQQAVGKSIVYEKSQPIKITGVFEDVPENSDYPFGVVISQSSNRSLMTNTDWQSTTSDQNCIIVLPENMSAAQFNNMLIAFRKKHAPESSTTLTKISYHLQPLNEIHFDERFGTYNERTFSKELIRGLALIAAFLLIIACVNFINLSTAQAVNRSKEVGIRKVLGGTRRQLVFQFMGETFIITFIAACLATVVTWLMLPFLSDLMEVSITPGAGQIPQLLLFLVAVIVCVTFLSGFYPALILSGFNPISALKSKLSAKSIGGLSLRRVLVVLQFGIAQVLIIATLVVISQMNFFRSTSLGFNQQAVLNIPLPADSVSHSKRNIVRERLMQQPGISNVSYSFSAPADFGAWSSDFNFDHSPVPINFEPSLKWADTGYFSTYGLQMVAGRPYIESDTTREFVVNETLVRKLGLKSPEEALGKEINFWDGRIVAPIVGVVKDFHSNSLKDEMNPVVMGTRERSYRMISVRIDMSKSKELLAKIEKIWNESFPDYVYEYQFMDEKIRNFYRQENQLSQLYKVFAGIAIFISCLGLYGLVSFMAVQRTKEVGIRKVLGASAANIIYLFSKEFTLLISISFLIAAPLAYYFMRDWLNKFVFRIDMGIWFFVVSIAGSLCIAWITVGYRAAKAAFANPVNSLRNE</sequence>
<feature type="transmembrane region" description="Helical" evidence="6">
    <location>
        <begin position="20"/>
        <end position="41"/>
    </location>
</feature>
<dbReference type="InterPro" id="IPR050250">
    <property type="entry name" value="Macrolide_Exporter_MacB"/>
</dbReference>
<gene>
    <name evidence="9" type="ORF">SAMN04488132_10634</name>
</gene>
<dbReference type="OrthoDB" id="1451596at2"/>
<dbReference type="STRING" id="413434.SAMN04488132_10634"/>
<dbReference type="PROSITE" id="PS51257">
    <property type="entry name" value="PROKAR_LIPOPROTEIN"/>
    <property type="match status" value="1"/>
</dbReference>
<dbReference type="GO" id="GO:0005886">
    <property type="term" value="C:plasma membrane"/>
    <property type="evidence" value="ECO:0007669"/>
    <property type="project" value="UniProtKB-SubCell"/>
</dbReference>
<feature type="transmembrane region" description="Helical" evidence="6">
    <location>
        <begin position="766"/>
        <end position="786"/>
    </location>
</feature>
<feature type="transmembrane region" description="Helical" evidence="6">
    <location>
        <begin position="433"/>
        <end position="453"/>
    </location>
</feature>
<dbReference type="AlphaFoldDB" id="A0A1T4PJ75"/>
<feature type="domain" description="ABC3 transporter permease C-terminal" evidence="7">
    <location>
        <begin position="683"/>
        <end position="796"/>
    </location>
</feature>
<dbReference type="Proteomes" id="UP000190888">
    <property type="component" value="Unassembled WGS sequence"/>
</dbReference>
<reference evidence="9 10" key="1">
    <citation type="submission" date="2017-02" db="EMBL/GenBank/DDBJ databases">
        <authorList>
            <person name="Peterson S.W."/>
        </authorList>
    </citation>
    <scope>NUCLEOTIDE SEQUENCE [LARGE SCALE GENOMIC DNA]</scope>
    <source>
        <strain evidence="9 10">DSM 22335</strain>
    </source>
</reference>
<keyword evidence="2" id="KW-1003">Cell membrane</keyword>
<feature type="domain" description="MacB-like periplasmic core" evidence="8">
    <location>
        <begin position="21"/>
        <end position="239"/>
    </location>
</feature>
<feature type="transmembrane region" description="Helical" evidence="6">
    <location>
        <begin position="336"/>
        <end position="363"/>
    </location>
</feature>
<feature type="transmembrane region" description="Helical" evidence="6">
    <location>
        <begin position="383"/>
        <end position="413"/>
    </location>
</feature>
<feature type="domain" description="ABC3 transporter permease C-terminal" evidence="7">
    <location>
        <begin position="295"/>
        <end position="412"/>
    </location>
</feature>
<evidence type="ECO:0000256" key="4">
    <source>
        <dbReference type="ARBA" id="ARBA00022989"/>
    </source>
</evidence>
<organism evidence="9 10">
    <name type="scientific">Sediminibacterium ginsengisoli</name>
    <dbReference type="NCBI Taxonomy" id="413434"/>
    <lineage>
        <taxon>Bacteria</taxon>
        <taxon>Pseudomonadati</taxon>
        <taxon>Bacteroidota</taxon>
        <taxon>Chitinophagia</taxon>
        <taxon>Chitinophagales</taxon>
        <taxon>Chitinophagaceae</taxon>
        <taxon>Sediminibacterium</taxon>
    </lineage>
</organism>
<feature type="transmembrane region" description="Helical" evidence="6">
    <location>
        <begin position="289"/>
        <end position="311"/>
    </location>
</feature>
<protein>
    <submittedName>
        <fullName evidence="9">Duplicated orphan permease</fullName>
    </submittedName>
</protein>
<dbReference type="PANTHER" id="PTHR30572:SF18">
    <property type="entry name" value="ABC-TYPE MACROLIDE FAMILY EXPORT SYSTEM PERMEASE COMPONENT 2"/>
    <property type="match status" value="1"/>
</dbReference>
<comment type="subcellular location">
    <subcellularLocation>
        <location evidence="1">Cell membrane</location>
        <topology evidence="1">Multi-pass membrane protein</topology>
    </subcellularLocation>
</comment>
<dbReference type="Pfam" id="PF02687">
    <property type="entry name" value="FtsX"/>
    <property type="match status" value="2"/>
</dbReference>
<dbReference type="GO" id="GO:0022857">
    <property type="term" value="F:transmembrane transporter activity"/>
    <property type="evidence" value="ECO:0007669"/>
    <property type="project" value="TreeGrafter"/>
</dbReference>
<evidence type="ECO:0000256" key="3">
    <source>
        <dbReference type="ARBA" id="ARBA00022692"/>
    </source>
</evidence>
<dbReference type="PANTHER" id="PTHR30572">
    <property type="entry name" value="MEMBRANE COMPONENT OF TRANSPORTER-RELATED"/>
    <property type="match status" value="1"/>
</dbReference>
<proteinExistence type="predicted"/>
<evidence type="ECO:0000313" key="9">
    <source>
        <dbReference type="EMBL" id="SJZ91337.1"/>
    </source>
</evidence>
<keyword evidence="4 6" id="KW-1133">Transmembrane helix</keyword>
<keyword evidence="10" id="KW-1185">Reference proteome</keyword>
<dbReference type="InterPro" id="IPR003838">
    <property type="entry name" value="ABC3_permease_C"/>
</dbReference>
<evidence type="ECO:0000256" key="2">
    <source>
        <dbReference type="ARBA" id="ARBA00022475"/>
    </source>
</evidence>
<evidence type="ECO:0000256" key="1">
    <source>
        <dbReference type="ARBA" id="ARBA00004651"/>
    </source>
</evidence>
<dbReference type="EMBL" id="FUWH01000006">
    <property type="protein sequence ID" value="SJZ91337.1"/>
    <property type="molecule type" value="Genomic_DNA"/>
</dbReference>
<evidence type="ECO:0000256" key="5">
    <source>
        <dbReference type="ARBA" id="ARBA00023136"/>
    </source>
</evidence>
<dbReference type="InterPro" id="IPR025857">
    <property type="entry name" value="MacB_PCD"/>
</dbReference>
<name>A0A1T4PJ75_9BACT</name>
<feature type="transmembrane region" description="Helical" evidence="6">
    <location>
        <begin position="683"/>
        <end position="705"/>
    </location>
</feature>
<evidence type="ECO:0000313" key="10">
    <source>
        <dbReference type="Proteomes" id="UP000190888"/>
    </source>
</evidence>